<dbReference type="Pfam" id="PF04166">
    <property type="entry name" value="PdxA"/>
    <property type="match status" value="1"/>
</dbReference>
<dbReference type="Gene3D" id="3.40.718.10">
    <property type="entry name" value="Isopropylmalate Dehydrogenase"/>
    <property type="match status" value="1"/>
</dbReference>
<comment type="subunit">
    <text evidence="3">Homodimer.</text>
</comment>
<evidence type="ECO:0000256" key="6">
    <source>
        <dbReference type="ARBA" id="ARBA00023027"/>
    </source>
</evidence>
<dbReference type="SUPFAM" id="SSF53659">
    <property type="entry name" value="Isocitrate/Isopropylmalate dehydrogenase-like"/>
    <property type="match status" value="1"/>
</dbReference>
<evidence type="ECO:0000256" key="5">
    <source>
        <dbReference type="ARBA" id="ARBA00023002"/>
    </source>
</evidence>
<keyword evidence="6" id="KW-0520">NAD</keyword>
<accession>A0A239BBJ5</accession>
<reference evidence="7 8" key="1">
    <citation type="submission" date="2017-06" db="EMBL/GenBank/DDBJ databases">
        <authorList>
            <person name="Kim H.J."/>
            <person name="Triplett B.A."/>
        </authorList>
    </citation>
    <scope>NUCLEOTIDE SEQUENCE [LARGE SCALE GENOMIC DNA]</scope>
    <source>
        <strain evidence="7 8">SCA</strain>
    </source>
</reference>
<evidence type="ECO:0000256" key="2">
    <source>
        <dbReference type="ARBA" id="ARBA00009464"/>
    </source>
</evidence>
<dbReference type="GO" id="GO:0016491">
    <property type="term" value="F:oxidoreductase activity"/>
    <property type="evidence" value="ECO:0007669"/>
    <property type="project" value="UniProtKB-KW"/>
</dbReference>
<dbReference type="InterPro" id="IPR005255">
    <property type="entry name" value="PdxA_fam"/>
</dbReference>
<evidence type="ECO:0000256" key="4">
    <source>
        <dbReference type="ARBA" id="ARBA00022723"/>
    </source>
</evidence>
<keyword evidence="8" id="KW-1185">Reference proteome</keyword>
<sequence>MNKLPILGITMGDPCGIGPEITVKALSHEKIYDACHPLVIGSAKVVKEAIAICEKKLEINAITSVKDAKFIFGIIDVLDQDNVDILSLVRGEVSKTGGQAAYEAIAKAIDLAMKEEIDGTITGPLNKEALNLAGYHYSGHTEIYAKLTNTKDYSMMLADGNLRVVHVSTHVSLREACDRCTKERIGSVIKLAEEACKSLGINNPKIAVAGLNPHSGENGLFGREEIDEIIPAIEKAQLEGVNVEGPIPPDTLFSKALGGQYDIVVAMYHDQGHIPVKVVGFQYNHELKQWNAVSGVNITLGLPIIRSSVDHGTAFDQAGKGTANEESLVNAIDYGARLAITRLQNK</sequence>
<evidence type="ECO:0000256" key="1">
    <source>
        <dbReference type="ARBA" id="ARBA00001968"/>
    </source>
</evidence>
<comment type="similarity">
    <text evidence="2">Belongs to the PdxA family. PdxA2 subfamily.</text>
</comment>
<comment type="cofactor">
    <cofactor evidence="1">
        <name>a divalent metal cation</name>
        <dbReference type="ChEBI" id="CHEBI:60240"/>
    </cofactor>
</comment>
<keyword evidence="5" id="KW-0560">Oxidoreductase</keyword>
<dbReference type="EMBL" id="FZOJ01000003">
    <property type="protein sequence ID" value="SNS04544.1"/>
    <property type="molecule type" value="Genomic_DNA"/>
</dbReference>
<protein>
    <submittedName>
        <fullName evidence="7">4-hydroxythreonine-4-phosphate dehydrogenase</fullName>
    </submittedName>
</protein>
<evidence type="ECO:0000313" key="7">
    <source>
        <dbReference type="EMBL" id="SNS04544.1"/>
    </source>
</evidence>
<keyword evidence="4" id="KW-0479">Metal-binding</keyword>
<name>A0A239BBJ5_9FIRM</name>
<evidence type="ECO:0000313" key="8">
    <source>
        <dbReference type="Proteomes" id="UP000198304"/>
    </source>
</evidence>
<evidence type="ECO:0000256" key="3">
    <source>
        <dbReference type="ARBA" id="ARBA00011738"/>
    </source>
</evidence>
<organism evidence="7 8">
    <name type="scientific">Anaerovirgula multivorans</name>
    <dbReference type="NCBI Taxonomy" id="312168"/>
    <lineage>
        <taxon>Bacteria</taxon>
        <taxon>Bacillati</taxon>
        <taxon>Bacillota</taxon>
        <taxon>Clostridia</taxon>
        <taxon>Peptostreptococcales</taxon>
        <taxon>Natronincolaceae</taxon>
        <taxon>Anaerovirgula</taxon>
    </lineage>
</organism>
<dbReference type="PANTHER" id="PTHR30004:SF6">
    <property type="entry name" value="D-THREONATE 4-PHOSPHATE DEHYDROGENASE"/>
    <property type="match status" value="1"/>
</dbReference>
<dbReference type="PANTHER" id="PTHR30004">
    <property type="entry name" value="4-HYDROXYTHREONINE-4-PHOSPHATE DEHYDROGENASE"/>
    <property type="match status" value="1"/>
</dbReference>
<proteinExistence type="inferred from homology"/>
<dbReference type="GO" id="GO:0046872">
    <property type="term" value="F:metal ion binding"/>
    <property type="evidence" value="ECO:0007669"/>
    <property type="project" value="UniProtKB-KW"/>
</dbReference>
<dbReference type="AlphaFoldDB" id="A0A239BBJ5"/>
<dbReference type="GO" id="GO:0051287">
    <property type="term" value="F:NAD binding"/>
    <property type="evidence" value="ECO:0007669"/>
    <property type="project" value="InterPro"/>
</dbReference>
<gene>
    <name evidence="7" type="ORF">SAMN05446037_1003109</name>
</gene>
<dbReference type="RefSeq" id="WP_176431186.1">
    <property type="nucleotide sequence ID" value="NZ_FZOJ01000003.1"/>
</dbReference>
<dbReference type="NCBIfam" id="TIGR00557">
    <property type="entry name" value="pdxA"/>
    <property type="match status" value="1"/>
</dbReference>
<dbReference type="Proteomes" id="UP000198304">
    <property type="component" value="Unassembled WGS sequence"/>
</dbReference>